<gene>
    <name evidence="1" type="ORF">KKC1_17140</name>
</gene>
<feature type="non-terminal residue" evidence="1">
    <location>
        <position position="1"/>
    </location>
</feature>
<keyword evidence="2" id="KW-1185">Reference proteome</keyword>
<dbReference type="AlphaFoldDB" id="A0A1Z5HTA7"/>
<dbReference type="EMBL" id="BDGJ01000084">
    <property type="protein sequence ID" value="GAW92561.1"/>
    <property type="molecule type" value="Genomic_DNA"/>
</dbReference>
<proteinExistence type="predicted"/>
<protein>
    <submittedName>
        <fullName evidence="1">Uncharacterized protein</fullName>
    </submittedName>
</protein>
<evidence type="ECO:0000313" key="1">
    <source>
        <dbReference type="EMBL" id="GAW92561.1"/>
    </source>
</evidence>
<evidence type="ECO:0000313" key="2">
    <source>
        <dbReference type="Proteomes" id="UP000197032"/>
    </source>
</evidence>
<sequence>AGHFEAQAGDALNFLRRINQGVDGHFSGGRFFPFLFAKINSAG</sequence>
<name>A0A1Z5HTA7_9FIRM</name>
<dbReference type="Proteomes" id="UP000197032">
    <property type="component" value="Unassembled WGS sequence"/>
</dbReference>
<accession>A0A1Z5HTA7</accession>
<organism evidence="1 2">
    <name type="scientific">Calderihabitans maritimus</name>
    <dbReference type="NCBI Taxonomy" id="1246530"/>
    <lineage>
        <taxon>Bacteria</taxon>
        <taxon>Bacillati</taxon>
        <taxon>Bacillota</taxon>
        <taxon>Clostridia</taxon>
        <taxon>Neomoorellales</taxon>
        <taxon>Calderihabitantaceae</taxon>
        <taxon>Calderihabitans</taxon>
    </lineage>
</organism>
<comment type="caution">
    <text evidence="1">The sequence shown here is derived from an EMBL/GenBank/DDBJ whole genome shotgun (WGS) entry which is preliminary data.</text>
</comment>
<reference evidence="2" key="1">
    <citation type="journal article" date="2017" name="Appl. Environ. Microbiol.">
        <title>Genomic analysis of Calderihabitans maritimus KKC1, a thermophilic hydrogenogenic carboxydotrophic bacterium isolated from marine sediment.</title>
        <authorList>
            <person name="Omae K."/>
            <person name="Yoneda Y."/>
            <person name="Fukuyama Y."/>
            <person name="Yoshida T."/>
            <person name="Sako Y."/>
        </authorList>
    </citation>
    <scope>NUCLEOTIDE SEQUENCE [LARGE SCALE GENOMIC DNA]</scope>
    <source>
        <strain evidence="2">KKC1</strain>
    </source>
</reference>